<dbReference type="GO" id="GO:0003700">
    <property type="term" value="F:DNA-binding transcription factor activity"/>
    <property type="evidence" value="ECO:0007669"/>
    <property type="project" value="TreeGrafter"/>
</dbReference>
<dbReference type="InterPro" id="IPR050807">
    <property type="entry name" value="TransReg_Diox_bact_type"/>
</dbReference>
<evidence type="ECO:0000256" key="1">
    <source>
        <dbReference type="ARBA" id="ARBA00023125"/>
    </source>
</evidence>
<evidence type="ECO:0000313" key="4">
    <source>
        <dbReference type="Proteomes" id="UP000824258"/>
    </source>
</evidence>
<evidence type="ECO:0000259" key="2">
    <source>
        <dbReference type="PROSITE" id="PS50943"/>
    </source>
</evidence>
<sequence>MTLGEKLRQIRQQRGLTQAEVAGEAITRNMLSLLEHDQAAASVKTLRYLSQRLGVPLSALLEEETREGNCLDAARACYLAGDDEGCLAALEDTALPLGEEAKLLLCRSSLRLGWEALEAGQLEEARKALERGRDMAAQAQYAGQGEQEEAARLALRLSLEEGRDDGELEAWEAALAPGERQRQRFLARYYLREGRLREAAQALRRSQGADGEWQMLTGLLEAARGRHREAVESLQRALKQPLDVPDRKRCLSQLEQSALALEDYRLAYEARTAAEK</sequence>
<reference evidence="3" key="1">
    <citation type="submission" date="2020-10" db="EMBL/GenBank/DDBJ databases">
        <authorList>
            <person name="Gilroy R."/>
        </authorList>
    </citation>
    <scope>NUCLEOTIDE SEQUENCE</scope>
    <source>
        <strain evidence="3">ChiHjej9B8-7071</strain>
    </source>
</reference>
<dbReference type="AlphaFoldDB" id="A0A9D1A8W5"/>
<name>A0A9D1A8W5_9FIRM</name>
<accession>A0A9D1A8W5</accession>
<dbReference type="PANTHER" id="PTHR46797">
    <property type="entry name" value="HTH-TYPE TRANSCRIPTIONAL REGULATOR"/>
    <property type="match status" value="1"/>
</dbReference>
<comment type="caution">
    <text evidence="3">The sequence shown here is derived from an EMBL/GenBank/DDBJ whole genome shotgun (WGS) entry which is preliminary data.</text>
</comment>
<dbReference type="SMART" id="SM00530">
    <property type="entry name" value="HTH_XRE"/>
    <property type="match status" value="1"/>
</dbReference>
<proteinExistence type="predicted"/>
<dbReference type="CDD" id="cd00093">
    <property type="entry name" value="HTH_XRE"/>
    <property type="match status" value="1"/>
</dbReference>
<dbReference type="PANTHER" id="PTHR46797:SF1">
    <property type="entry name" value="METHYLPHOSPHONATE SYNTHASE"/>
    <property type="match status" value="1"/>
</dbReference>
<keyword evidence="1" id="KW-0238">DNA-binding</keyword>
<organism evidence="3 4">
    <name type="scientific">Candidatus Avoscillospira stercoripullorum</name>
    <dbReference type="NCBI Taxonomy" id="2840709"/>
    <lineage>
        <taxon>Bacteria</taxon>
        <taxon>Bacillati</taxon>
        <taxon>Bacillota</taxon>
        <taxon>Clostridia</taxon>
        <taxon>Eubacteriales</taxon>
        <taxon>Oscillospiraceae</taxon>
        <taxon>Oscillospiraceae incertae sedis</taxon>
        <taxon>Candidatus Avoscillospira</taxon>
    </lineage>
</organism>
<feature type="domain" description="HTH cro/C1-type" evidence="2">
    <location>
        <begin position="7"/>
        <end position="60"/>
    </location>
</feature>
<dbReference type="GO" id="GO:0003677">
    <property type="term" value="F:DNA binding"/>
    <property type="evidence" value="ECO:0007669"/>
    <property type="project" value="UniProtKB-KW"/>
</dbReference>
<reference evidence="3" key="2">
    <citation type="journal article" date="2021" name="PeerJ">
        <title>Extensive microbial diversity within the chicken gut microbiome revealed by metagenomics and culture.</title>
        <authorList>
            <person name="Gilroy R."/>
            <person name="Ravi A."/>
            <person name="Getino M."/>
            <person name="Pursley I."/>
            <person name="Horton D.L."/>
            <person name="Alikhan N.F."/>
            <person name="Baker D."/>
            <person name="Gharbi K."/>
            <person name="Hall N."/>
            <person name="Watson M."/>
            <person name="Adriaenssens E.M."/>
            <person name="Foster-Nyarko E."/>
            <person name="Jarju S."/>
            <person name="Secka A."/>
            <person name="Antonio M."/>
            <person name="Oren A."/>
            <person name="Chaudhuri R.R."/>
            <person name="La Ragione R."/>
            <person name="Hildebrand F."/>
            <person name="Pallen M.J."/>
        </authorList>
    </citation>
    <scope>NUCLEOTIDE SEQUENCE</scope>
    <source>
        <strain evidence="3">ChiHjej9B8-7071</strain>
    </source>
</reference>
<dbReference type="PROSITE" id="PS50943">
    <property type="entry name" value="HTH_CROC1"/>
    <property type="match status" value="1"/>
</dbReference>
<dbReference type="EMBL" id="DVGD01000196">
    <property type="protein sequence ID" value="HIR09962.1"/>
    <property type="molecule type" value="Genomic_DNA"/>
</dbReference>
<evidence type="ECO:0000313" key="3">
    <source>
        <dbReference type="EMBL" id="HIR09962.1"/>
    </source>
</evidence>
<dbReference type="SUPFAM" id="SSF47413">
    <property type="entry name" value="lambda repressor-like DNA-binding domains"/>
    <property type="match status" value="1"/>
</dbReference>
<dbReference type="InterPro" id="IPR001387">
    <property type="entry name" value="Cro/C1-type_HTH"/>
</dbReference>
<dbReference type="Gene3D" id="1.10.260.40">
    <property type="entry name" value="lambda repressor-like DNA-binding domains"/>
    <property type="match status" value="1"/>
</dbReference>
<dbReference type="GO" id="GO:0005829">
    <property type="term" value="C:cytosol"/>
    <property type="evidence" value="ECO:0007669"/>
    <property type="project" value="TreeGrafter"/>
</dbReference>
<dbReference type="InterPro" id="IPR011990">
    <property type="entry name" value="TPR-like_helical_dom_sf"/>
</dbReference>
<protein>
    <submittedName>
        <fullName evidence="3">Helix-turn-helix transcriptional regulator</fullName>
    </submittedName>
</protein>
<gene>
    <name evidence="3" type="ORF">IAA70_06135</name>
</gene>
<dbReference type="SUPFAM" id="SSF48452">
    <property type="entry name" value="TPR-like"/>
    <property type="match status" value="1"/>
</dbReference>
<dbReference type="InterPro" id="IPR010982">
    <property type="entry name" value="Lambda_DNA-bd_dom_sf"/>
</dbReference>
<dbReference type="Proteomes" id="UP000824258">
    <property type="component" value="Unassembled WGS sequence"/>
</dbReference>
<dbReference type="Pfam" id="PF12844">
    <property type="entry name" value="HTH_19"/>
    <property type="match status" value="1"/>
</dbReference>